<dbReference type="InterPro" id="IPR036709">
    <property type="entry name" value="Autotransporte_beta_dom_sf"/>
</dbReference>
<dbReference type="SMART" id="SM00869">
    <property type="entry name" value="Autotransporter"/>
    <property type="match status" value="1"/>
</dbReference>
<evidence type="ECO:0000259" key="2">
    <source>
        <dbReference type="PROSITE" id="PS51208"/>
    </source>
</evidence>
<dbReference type="NCBIfam" id="TIGR02601">
    <property type="entry name" value="autotrns_rpt"/>
    <property type="match status" value="2"/>
</dbReference>
<evidence type="ECO:0000313" key="4">
    <source>
        <dbReference type="Proteomes" id="UP000287746"/>
    </source>
</evidence>
<dbReference type="AlphaFoldDB" id="A0A430FX90"/>
<protein>
    <submittedName>
        <fullName evidence="3">Autotransporter domain-containing protein</fullName>
    </submittedName>
</protein>
<evidence type="ECO:0000313" key="3">
    <source>
        <dbReference type="EMBL" id="RSY76296.1"/>
    </source>
</evidence>
<dbReference type="PROSITE" id="PS51208">
    <property type="entry name" value="AUTOTRANSPORTER"/>
    <property type="match status" value="1"/>
</dbReference>
<accession>A0A430FX90</accession>
<dbReference type="SUPFAM" id="SSF51126">
    <property type="entry name" value="Pectin lyase-like"/>
    <property type="match status" value="1"/>
</dbReference>
<proteinExistence type="predicted"/>
<dbReference type="EMBL" id="QQYZ01000044">
    <property type="protein sequence ID" value="RSY76296.1"/>
    <property type="molecule type" value="Genomic_DNA"/>
</dbReference>
<evidence type="ECO:0000256" key="1">
    <source>
        <dbReference type="ARBA" id="ARBA00022729"/>
    </source>
</evidence>
<name>A0A430FX90_9SPHN</name>
<sequence>MAASGDLGGYVRADDLASVVTINLNASDVTANGTGSYGMFGIIGTDVSASASGLLGIPVRTIGNDGAVARINIADGVSVFGGTGDGAGIVLQGAGRMTLNNAGSVVHRGDATGGAVVLGRLNTWNTILGSQPTPPQFALSLIDSVNSGTITGGSGRGIWVQAGSIENFVNSGVVRGGAGAISSSGRGQVTNLASGTIDGAVVLSGANSVLTNSGLVRLSGPGAVASTVNGDWMQSAGRLELGLDDTLSVMGNMTLAGELGVTLGAPTSTRIVDVGGDLSVDARLDVTGDAGFGQGVYRLFDYGGTLSGSGLTVTTMPTGTSGTIQTAIAGQINLVVGGGVTPTPDIQFWDGAQTEANGAVNGGAGIWGGTATNWTDMNGAANAAWGSKFAVFQGTPGTVTIAPEGVSASGLQFAVDGYRVEGGTLTLTAPATLRVGDASAAGAGYTATIASTIAGSGGIDKTDLGTLVLTGVNTYTGGTRISGGTLAVSSDGALGAASGGLTFGGGGLRADGAFSSTRAITVNAGGGTIDTQANAVTLSGSLTGSGALAKAGSGTLTFSGDGSAYTGTLTNRAGTLAISGNFGGSVVSQGSVLTVGGSVAGDVTVGAGAATIGTTGRIGGDLFATGSAAVRLDGAVTGNADIASGARLSGIGSIGGDLILAGTFAPGNSVGAISVGGNATFAAGSVFDLELDADGSGDTLSVMGTTTIAGGTVRITTLDPELDYANGSEYTFITSTGGLTGTFDSLSETSAFLDFVLGYDANRAFVTVDVVRTFPDVAQTFNQRQASIGLAALDRTEGSDSLAAYNAILFLDEAPARAAFDAASGEIYPSLLQDLTLAAQARGRSLIARSNAAAGEGWGLWGGATGRDGHVAGDGNAARSKFDGYGFDLGMDYRGADNAWAAGARVSWLNTNVQIDDRASSASGDGWALGGYARYGTGHAGFSASVAFDYAEGSMDTARSMAFGTLSRTTRAALDTNSIAASAELRYGLPTGGNWTVGPVASLDYGRGKIGGFSESGADALDLSSDGARSGATRYGGGAFASWQGEAGSFSLSAQYVTGKDRFADATLTLDGAPTTPFTIRSPLRQADGALLDLTAGFDLGRGWRLGADASALLASGNNDLRGRVSIGWQF</sequence>
<gene>
    <name evidence="3" type="ORF">DAH66_22030</name>
</gene>
<dbReference type="Pfam" id="PF03797">
    <property type="entry name" value="Autotransporter"/>
    <property type="match status" value="1"/>
</dbReference>
<comment type="caution">
    <text evidence="3">The sequence shown here is derived from an EMBL/GenBank/DDBJ whole genome shotgun (WGS) entry which is preliminary data.</text>
</comment>
<dbReference type="Proteomes" id="UP000287746">
    <property type="component" value="Unassembled WGS sequence"/>
</dbReference>
<dbReference type="Gene3D" id="2.40.128.130">
    <property type="entry name" value="Autotransporter beta-domain"/>
    <property type="match status" value="1"/>
</dbReference>
<feature type="domain" description="Autotransporter" evidence="2">
    <location>
        <begin position="853"/>
        <end position="1131"/>
    </location>
</feature>
<dbReference type="SUPFAM" id="SSF103515">
    <property type="entry name" value="Autotransporter"/>
    <property type="match status" value="1"/>
</dbReference>
<dbReference type="InterPro" id="IPR013425">
    <property type="entry name" value="Autotrns_rpt"/>
</dbReference>
<dbReference type="InterPro" id="IPR011050">
    <property type="entry name" value="Pectin_lyase_fold/virulence"/>
</dbReference>
<reference evidence="3 4" key="1">
    <citation type="submission" date="2018-07" db="EMBL/GenBank/DDBJ databases">
        <title>Genomic and Epidemiologic Investigation of an Indolent Hospital Outbreak.</title>
        <authorList>
            <person name="Johnson R.C."/>
            <person name="Deming C."/>
            <person name="Conlan S."/>
            <person name="Zellmer C.J."/>
            <person name="Michelin A.V."/>
            <person name="Lee-Lin S."/>
            <person name="Thomas P.J."/>
            <person name="Park M."/>
            <person name="Weingarten R.A."/>
            <person name="Less J."/>
            <person name="Dekker J.P."/>
            <person name="Frank K.M."/>
            <person name="Musser K.A."/>
            <person name="Mcquiston J.R."/>
            <person name="Henderson D.K."/>
            <person name="Lau A.F."/>
            <person name="Palmore T.N."/>
            <person name="Segre J.A."/>
        </authorList>
    </citation>
    <scope>NUCLEOTIDE SEQUENCE [LARGE SCALE GENOMIC DNA]</scope>
    <source>
        <strain evidence="3 4">SK-CDC1_0717</strain>
    </source>
</reference>
<dbReference type="Pfam" id="PF12951">
    <property type="entry name" value="PATR"/>
    <property type="match status" value="2"/>
</dbReference>
<dbReference type="InterPro" id="IPR005546">
    <property type="entry name" value="Autotransporte_beta"/>
</dbReference>
<keyword evidence="1" id="KW-0732">Signal</keyword>
<organism evidence="3 4">
    <name type="scientific">Sphingomonas koreensis</name>
    <dbReference type="NCBI Taxonomy" id="93064"/>
    <lineage>
        <taxon>Bacteria</taxon>
        <taxon>Pseudomonadati</taxon>
        <taxon>Pseudomonadota</taxon>
        <taxon>Alphaproteobacteria</taxon>
        <taxon>Sphingomonadales</taxon>
        <taxon>Sphingomonadaceae</taxon>
        <taxon>Sphingomonas</taxon>
    </lineage>
</organism>